<sequence length="279" mass="31381">MTTGNELIQRFEQFASPQLAESWDNPGLQLGNPDRPIKRLMTTLDVRPEVVQEAIKQDVDFIFAHHPVMFHPAKNLNTRIPQNEMYAQLLSHGITVYAAHTNLDTANGGMNDWLAAKLRLTNLEPLVEAGTDPVSGQPVGMGRIGTLNGSMTVREFAQYCMRIFNVNGLRWLAAPTDMDKPIHRVAVLGGAGQDFWQSAVKKGADAYVTGDVTYHFGHDMVANHLMVVDPGHHIEAICEPRLAKLFEQWKQENKWYFTIVQNKINTDPFNFMINNEGKN</sequence>
<accession>A0AAW5WRX0</accession>
<dbReference type="FunFam" id="3.40.1390.30:FF:000001">
    <property type="entry name" value="GTP cyclohydrolase 1 type 2"/>
    <property type="match status" value="1"/>
</dbReference>
<dbReference type="InterPro" id="IPR002678">
    <property type="entry name" value="DUF34/NIF3"/>
</dbReference>
<dbReference type="Gene3D" id="3.40.1390.30">
    <property type="entry name" value="NIF3 (NGG1p interacting factor 3)-like"/>
    <property type="match status" value="2"/>
</dbReference>
<evidence type="ECO:0000313" key="6">
    <source>
        <dbReference type="EMBL" id="MCZ3667052.1"/>
    </source>
</evidence>
<comment type="subunit">
    <text evidence="2">Homohexamer.</text>
</comment>
<feature type="binding site" evidence="5">
    <location>
        <position position="66"/>
    </location>
    <ligand>
        <name>a divalent metal cation</name>
        <dbReference type="ChEBI" id="CHEBI:60240"/>
        <label>1</label>
    </ligand>
</feature>
<evidence type="ECO:0000256" key="1">
    <source>
        <dbReference type="ARBA" id="ARBA00006964"/>
    </source>
</evidence>
<name>A0AAW5WRX0_9LACO</name>
<comment type="similarity">
    <text evidence="1">Belongs to the GTP cyclohydrolase I type 2/NIF3 family.</text>
</comment>
<dbReference type="EMBL" id="JAKHPH010000003">
    <property type="protein sequence ID" value="MCZ3667052.1"/>
    <property type="molecule type" value="Genomic_DNA"/>
</dbReference>
<comment type="caution">
    <text evidence="6">The sequence shown here is derived from an EMBL/GenBank/DDBJ whole genome shotgun (WGS) entry which is preliminary data.</text>
</comment>
<feature type="binding site" evidence="5">
    <location>
        <position position="65"/>
    </location>
    <ligand>
        <name>a divalent metal cation</name>
        <dbReference type="ChEBI" id="CHEBI:60240"/>
        <label>1</label>
    </ligand>
</feature>
<evidence type="ECO:0000256" key="2">
    <source>
        <dbReference type="ARBA" id="ARBA00011643"/>
    </source>
</evidence>
<dbReference type="AlphaFoldDB" id="A0AAW5WRX0"/>
<keyword evidence="4 5" id="KW-0479">Metal-binding</keyword>
<reference evidence="6" key="1">
    <citation type="submission" date="2022-01" db="EMBL/GenBank/DDBJ databases">
        <title>VMRC isolate genome collection.</title>
        <authorList>
            <person name="France M."/>
            <person name="Rutt L."/>
            <person name="Humphrys M."/>
            <person name="Ravel J."/>
        </authorList>
    </citation>
    <scope>NUCLEOTIDE SEQUENCE</scope>
    <source>
        <strain evidence="6">C0048A1</strain>
    </source>
</reference>
<dbReference type="GO" id="GO:0046872">
    <property type="term" value="F:metal ion binding"/>
    <property type="evidence" value="ECO:0007669"/>
    <property type="project" value="UniProtKB-KW"/>
</dbReference>
<feature type="binding site" evidence="5">
    <location>
        <position position="104"/>
    </location>
    <ligand>
        <name>a divalent metal cation</name>
        <dbReference type="ChEBI" id="CHEBI:60240"/>
        <label>1</label>
    </ligand>
</feature>
<evidence type="ECO:0000256" key="4">
    <source>
        <dbReference type="ARBA" id="ARBA00022723"/>
    </source>
</evidence>
<dbReference type="GO" id="GO:0005737">
    <property type="term" value="C:cytoplasm"/>
    <property type="evidence" value="ECO:0007669"/>
    <property type="project" value="TreeGrafter"/>
</dbReference>
<dbReference type="Proteomes" id="UP001212401">
    <property type="component" value="Unassembled WGS sequence"/>
</dbReference>
<dbReference type="RefSeq" id="WP_269295790.1">
    <property type="nucleotide sequence ID" value="NZ_JAKHPH010000003.1"/>
</dbReference>
<dbReference type="NCBIfam" id="TIGR00486">
    <property type="entry name" value="YbgI_SA1388"/>
    <property type="match status" value="1"/>
</dbReference>
<evidence type="ECO:0000256" key="5">
    <source>
        <dbReference type="PIRSR" id="PIRSR602678-1"/>
    </source>
</evidence>
<organism evidence="6 7">
    <name type="scientific">Limosilactobacillus vaginalis</name>
    <dbReference type="NCBI Taxonomy" id="1633"/>
    <lineage>
        <taxon>Bacteria</taxon>
        <taxon>Bacillati</taxon>
        <taxon>Bacillota</taxon>
        <taxon>Bacilli</taxon>
        <taxon>Lactobacillales</taxon>
        <taxon>Lactobacillaceae</taxon>
        <taxon>Limosilactobacillus</taxon>
    </lineage>
</organism>
<dbReference type="Pfam" id="PF01784">
    <property type="entry name" value="DUF34_NIF3"/>
    <property type="match status" value="1"/>
</dbReference>
<dbReference type="InterPro" id="IPR036069">
    <property type="entry name" value="DUF34/NIF3_sf"/>
</dbReference>
<dbReference type="PANTHER" id="PTHR13799:SF14">
    <property type="entry name" value="GTP CYCLOHYDROLASE 1 TYPE 2 HOMOLOG"/>
    <property type="match status" value="1"/>
</dbReference>
<protein>
    <recommendedName>
        <fullName evidence="3">GTP cyclohydrolase 1 type 2 homolog</fullName>
    </recommendedName>
</protein>
<dbReference type="PANTHER" id="PTHR13799">
    <property type="entry name" value="NGG1 INTERACTING FACTOR 3"/>
    <property type="match status" value="1"/>
</dbReference>
<gene>
    <name evidence="6" type="ORF">L2724_01965</name>
</gene>
<evidence type="ECO:0000313" key="7">
    <source>
        <dbReference type="Proteomes" id="UP001212401"/>
    </source>
</evidence>
<feature type="binding site" evidence="5">
    <location>
        <position position="232"/>
    </location>
    <ligand>
        <name>a divalent metal cation</name>
        <dbReference type="ChEBI" id="CHEBI:60240"/>
        <label>1</label>
    </ligand>
</feature>
<evidence type="ECO:0000256" key="3">
    <source>
        <dbReference type="ARBA" id="ARBA00022112"/>
    </source>
</evidence>
<dbReference type="SUPFAM" id="SSF102705">
    <property type="entry name" value="NIF3 (NGG1p interacting factor 3)-like"/>
    <property type="match status" value="1"/>
</dbReference>
<proteinExistence type="inferred from homology"/>
<feature type="binding site" evidence="5">
    <location>
        <position position="235"/>
    </location>
    <ligand>
        <name>a divalent metal cation</name>
        <dbReference type="ChEBI" id="CHEBI:60240"/>
        <label>1</label>
    </ligand>
</feature>